<keyword evidence="1" id="KW-0472">Membrane</keyword>
<evidence type="ECO:0000313" key="3">
    <source>
        <dbReference type="Proteomes" id="UP001341840"/>
    </source>
</evidence>
<evidence type="ECO:0000256" key="1">
    <source>
        <dbReference type="SAM" id="Phobius"/>
    </source>
</evidence>
<dbReference type="EMBL" id="JASCZI010031349">
    <property type="protein sequence ID" value="MED6126576.1"/>
    <property type="molecule type" value="Genomic_DNA"/>
</dbReference>
<proteinExistence type="predicted"/>
<keyword evidence="1" id="KW-0812">Transmembrane</keyword>
<keyword evidence="3" id="KW-1185">Reference proteome</keyword>
<reference evidence="2 3" key="1">
    <citation type="journal article" date="2023" name="Plants (Basel)">
        <title>Bridging the Gap: Combining Genomics and Transcriptomics Approaches to Understand Stylosanthes scabra, an Orphan Legume from the Brazilian Caatinga.</title>
        <authorList>
            <person name="Ferreira-Neto J.R.C."/>
            <person name="da Silva M.D."/>
            <person name="Binneck E."/>
            <person name="de Melo N.F."/>
            <person name="da Silva R.H."/>
            <person name="de Melo A.L.T.M."/>
            <person name="Pandolfi V."/>
            <person name="Bustamante F.O."/>
            <person name="Brasileiro-Vidal A.C."/>
            <person name="Benko-Iseppon A.M."/>
        </authorList>
    </citation>
    <scope>NUCLEOTIDE SEQUENCE [LARGE SCALE GENOMIC DNA]</scope>
    <source>
        <tissue evidence="2">Leaves</tissue>
    </source>
</reference>
<evidence type="ECO:0000313" key="2">
    <source>
        <dbReference type="EMBL" id="MED6126576.1"/>
    </source>
</evidence>
<gene>
    <name evidence="2" type="ORF">PIB30_079770</name>
</gene>
<name>A0ABU6RR24_9FABA</name>
<accession>A0ABU6RR24</accession>
<feature type="transmembrane region" description="Helical" evidence="1">
    <location>
        <begin position="20"/>
        <end position="41"/>
    </location>
</feature>
<dbReference type="Proteomes" id="UP001341840">
    <property type="component" value="Unassembled WGS sequence"/>
</dbReference>
<organism evidence="2 3">
    <name type="scientific">Stylosanthes scabra</name>
    <dbReference type="NCBI Taxonomy" id="79078"/>
    <lineage>
        <taxon>Eukaryota</taxon>
        <taxon>Viridiplantae</taxon>
        <taxon>Streptophyta</taxon>
        <taxon>Embryophyta</taxon>
        <taxon>Tracheophyta</taxon>
        <taxon>Spermatophyta</taxon>
        <taxon>Magnoliopsida</taxon>
        <taxon>eudicotyledons</taxon>
        <taxon>Gunneridae</taxon>
        <taxon>Pentapetalae</taxon>
        <taxon>rosids</taxon>
        <taxon>fabids</taxon>
        <taxon>Fabales</taxon>
        <taxon>Fabaceae</taxon>
        <taxon>Papilionoideae</taxon>
        <taxon>50 kb inversion clade</taxon>
        <taxon>dalbergioids sensu lato</taxon>
        <taxon>Dalbergieae</taxon>
        <taxon>Pterocarpus clade</taxon>
        <taxon>Stylosanthes</taxon>
    </lineage>
</organism>
<protein>
    <submittedName>
        <fullName evidence="2">Uncharacterized protein</fullName>
    </submittedName>
</protein>
<keyword evidence="1" id="KW-1133">Transmembrane helix</keyword>
<sequence length="108" mass="12297">MVGPVWLGRLDTGRVRSNRIPFLGMGSPMVLGTGSMCYGYGLRGRSPVSKQIIYFFDDNATYMGDKILPIKLSHWYDNDLICQRTRVYERTEQSMGCLDMYGCHDGCR</sequence>
<comment type="caution">
    <text evidence="2">The sequence shown here is derived from an EMBL/GenBank/DDBJ whole genome shotgun (WGS) entry which is preliminary data.</text>
</comment>